<evidence type="ECO:0000313" key="10">
    <source>
        <dbReference type="Proteomes" id="UP001295444"/>
    </source>
</evidence>
<feature type="compositionally biased region" description="Polar residues" evidence="7">
    <location>
        <begin position="28"/>
        <end position="39"/>
    </location>
</feature>
<proteinExistence type="inferred from homology"/>
<dbReference type="PANTHER" id="PTHR14240:SF4">
    <property type="entry name" value="PROTEIN FANTOM"/>
    <property type="match status" value="1"/>
</dbReference>
<dbReference type="Pfam" id="PF11618">
    <property type="entry name" value="C2-C2_1"/>
    <property type="match status" value="2"/>
</dbReference>
<dbReference type="InterPro" id="IPR041091">
    <property type="entry name" value="RPGRIP1_C"/>
</dbReference>
<dbReference type="CDD" id="cd00030">
    <property type="entry name" value="C2"/>
    <property type="match status" value="1"/>
</dbReference>
<dbReference type="InterPro" id="IPR031139">
    <property type="entry name" value="RPGRIP1_fam"/>
</dbReference>
<dbReference type="InterPro" id="IPR035892">
    <property type="entry name" value="C2_domain_sf"/>
</dbReference>
<protein>
    <submittedName>
        <fullName evidence="9">Fantom isoform X1</fullName>
    </submittedName>
</protein>
<name>A0AAD1TIL0_PELCU</name>
<dbReference type="Pfam" id="PF18111">
    <property type="entry name" value="RPGR1_C"/>
    <property type="match status" value="1"/>
</dbReference>
<dbReference type="GO" id="GO:0005856">
    <property type="term" value="C:cytoskeleton"/>
    <property type="evidence" value="ECO:0007669"/>
    <property type="project" value="UniProtKB-ARBA"/>
</dbReference>
<feature type="coiled-coil region" evidence="6">
    <location>
        <begin position="202"/>
        <end position="254"/>
    </location>
</feature>
<feature type="region of interest" description="Disordered" evidence="7">
    <location>
        <begin position="968"/>
        <end position="991"/>
    </location>
</feature>
<feature type="domain" description="C2" evidence="8">
    <location>
        <begin position="786"/>
        <end position="909"/>
    </location>
</feature>
<dbReference type="SMART" id="SM00239">
    <property type="entry name" value="C2"/>
    <property type="match status" value="1"/>
</dbReference>
<dbReference type="EMBL" id="OW240923">
    <property type="protein sequence ID" value="CAH2324722.1"/>
    <property type="molecule type" value="Genomic_DNA"/>
</dbReference>
<feature type="coiled-coil region" evidence="6">
    <location>
        <begin position="410"/>
        <end position="468"/>
    </location>
</feature>
<keyword evidence="10" id="KW-1185">Reference proteome</keyword>
<gene>
    <name evidence="9" type="ORF">PECUL_23A060789</name>
</gene>
<evidence type="ECO:0000256" key="5">
    <source>
        <dbReference type="ARBA" id="ARBA00023273"/>
    </source>
</evidence>
<keyword evidence="3 6" id="KW-0175">Coiled coil</keyword>
<evidence type="ECO:0000256" key="6">
    <source>
        <dbReference type="SAM" id="Coils"/>
    </source>
</evidence>
<evidence type="ECO:0000256" key="4">
    <source>
        <dbReference type="ARBA" id="ARBA00023069"/>
    </source>
</evidence>
<dbReference type="PANTHER" id="PTHR14240">
    <property type="entry name" value="RETINITIS PIGMENTOSA GTPASE REGULATOR-INTERACTING PROTEIN"/>
    <property type="match status" value="1"/>
</dbReference>
<feature type="region of interest" description="Disordered" evidence="7">
    <location>
        <begin position="1036"/>
        <end position="1106"/>
    </location>
</feature>
<dbReference type="FunFam" id="2.60.40.150:FF:000073">
    <property type="entry name" value="protein fantom isoform X1"/>
    <property type="match status" value="1"/>
</dbReference>
<feature type="coiled-coil region" evidence="6">
    <location>
        <begin position="512"/>
        <end position="560"/>
    </location>
</feature>
<feature type="compositionally biased region" description="Low complexity" evidence="7">
    <location>
        <begin position="1057"/>
        <end position="1070"/>
    </location>
</feature>
<dbReference type="InterPro" id="IPR000008">
    <property type="entry name" value="C2_dom"/>
</dbReference>
<dbReference type="Proteomes" id="UP001295444">
    <property type="component" value="Chromosome 12"/>
</dbReference>
<evidence type="ECO:0000256" key="7">
    <source>
        <dbReference type="SAM" id="MobiDB-lite"/>
    </source>
</evidence>
<dbReference type="GO" id="GO:0032391">
    <property type="term" value="C:photoreceptor connecting cilium"/>
    <property type="evidence" value="ECO:0007669"/>
    <property type="project" value="TreeGrafter"/>
</dbReference>
<dbReference type="PROSITE" id="PS50004">
    <property type="entry name" value="C2"/>
    <property type="match status" value="1"/>
</dbReference>
<dbReference type="SUPFAM" id="SSF49562">
    <property type="entry name" value="C2 domain (Calcium/lipid-binding domain, CaLB)"/>
    <property type="match status" value="2"/>
</dbReference>
<keyword evidence="4" id="KW-0969">Cilium</keyword>
<feature type="coiled-coil region" evidence="6">
    <location>
        <begin position="279"/>
        <end position="313"/>
    </location>
</feature>
<feature type="coiled-coil region" evidence="6">
    <location>
        <begin position="356"/>
        <end position="383"/>
    </location>
</feature>
<feature type="coiled-coil region" evidence="6">
    <location>
        <begin position="105"/>
        <end position="139"/>
    </location>
</feature>
<dbReference type="AlphaFoldDB" id="A0AAD1TIL0"/>
<evidence type="ECO:0000256" key="2">
    <source>
        <dbReference type="ARBA" id="ARBA00006042"/>
    </source>
</evidence>
<reference evidence="9" key="1">
    <citation type="submission" date="2022-03" db="EMBL/GenBank/DDBJ databases">
        <authorList>
            <person name="Alioto T."/>
            <person name="Alioto T."/>
            <person name="Gomez Garrido J."/>
        </authorList>
    </citation>
    <scope>NUCLEOTIDE SEQUENCE</scope>
</reference>
<feature type="compositionally biased region" description="Basic and acidic residues" evidence="7">
    <location>
        <begin position="1040"/>
        <end position="1056"/>
    </location>
</feature>
<organism evidence="9 10">
    <name type="scientific">Pelobates cultripes</name>
    <name type="common">Western spadefoot toad</name>
    <dbReference type="NCBI Taxonomy" id="61616"/>
    <lineage>
        <taxon>Eukaryota</taxon>
        <taxon>Metazoa</taxon>
        <taxon>Chordata</taxon>
        <taxon>Craniata</taxon>
        <taxon>Vertebrata</taxon>
        <taxon>Euteleostomi</taxon>
        <taxon>Amphibia</taxon>
        <taxon>Batrachia</taxon>
        <taxon>Anura</taxon>
        <taxon>Pelobatoidea</taxon>
        <taxon>Pelobatidae</taxon>
        <taxon>Pelobates</taxon>
    </lineage>
</organism>
<dbReference type="InterPro" id="IPR021656">
    <property type="entry name" value="C2-C2_1"/>
</dbReference>
<accession>A0AAD1TIL0</accession>
<dbReference type="GO" id="GO:0031870">
    <property type="term" value="F:thromboxane A2 receptor binding"/>
    <property type="evidence" value="ECO:0007669"/>
    <property type="project" value="TreeGrafter"/>
</dbReference>
<evidence type="ECO:0000259" key="8">
    <source>
        <dbReference type="PROSITE" id="PS50004"/>
    </source>
</evidence>
<comment type="subcellular location">
    <subcellularLocation>
        <location evidence="1">Cell projection</location>
        <location evidence="1">Cilium</location>
    </subcellularLocation>
</comment>
<evidence type="ECO:0000256" key="3">
    <source>
        <dbReference type="ARBA" id="ARBA00023054"/>
    </source>
</evidence>
<dbReference type="Gene3D" id="2.60.40.150">
    <property type="entry name" value="C2 domain"/>
    <property type="match status" value="3"/>
</dbReference>
<feature type="region of interest" description="Disordered" evidence="7">
    <location>
        <begin position="1"/>
        <end position="39"/>
    </location>
</feature>
<dbReference type="GO" id="GO:0046548">
    <property type="term" value="P:retinal rod cell development"/>
    <property type="evidence" value="ECO:0007669"/>
    <property type="project" value="TreeGrafter"/>
</dbReference>
<feature type="compositionally biased region" description="Acidic residues" evidence="7">
    <location>
        <begin position="1071"/>
        <end position="1086"/>
    </location>
</feature>
<sequence length="1279" mass="146652">MATPLDETAADLPVKDLGPSLTGIGITQEPSTSKSVKARQSVSRITREDLEDRYLRIHDENFLLKQHVRKQEDKIKRMATKLIRLVQDKKKAEQGSSAPRRSGRDVELEEMIEQLQENVRELEKQKEGLQNRLIAAKQQQQVQGHRHTPYSFVQPRIDSGLRRVTEAVIAQENIRRGMRMPDSEMNAKSTPAALPRYGHNLLEDARAEIRNLENMVESQRSHIEELEHTADVLRDELRRKEKDYEETFLQLREHQSSNQSSQTGVRPKERTTIKDNVAMIKLQKQLSEKSMALTEMESKFQLLQENLKSMKSSQATFLSEVDSLNIQLKEERLKGFQLEKQLQTNLFRLLLGEMHIDRLLDQIHDLEKERDLLKENYDKLYNSAFDVGNSHDQQTKMREQQMKIQIAQLEAALKSDLADKNEILDRVKRERERAEMLGGENQKLQLRYLEQKQQLDEFQNKLRFFTKESDVDVAELSEALMLIKARNQQKTGELTFLKKVDDDVGKDLEKTMRELQASHAETVQELEKTRNMLIMQHNINKDYQVEVEAVTRKMEGIQQDYELKLKQYAHLLDVRAARIRKLEAQLKDIAYGTKQFKFTPDITSDDDVVEFDESVKLERGENLFEIHISKVTFSPAASQSFGDQEPATFCTYAFYDFEMQTTPVVRGMQPAYDFTSQYTVHVDDFFLQYVQKRTARLEVHLAFGTDYQTVAMCQLRFHDILEKSGRIFSSAMLVGLDSKIQNYGTVEYWIRLRVPMEQAIRLYKERAKALGYITSNLREPDQSQNSVSRAQSMLSAPTDQNLNELYVTVKSCNNLQARSNTHQPCPYVAYTFFHFSDHYTPIITSSNDPQFEDHMSFPVSMNSDLDRYLKSEALAVYVFDDKEMSDAYLGKALVPLISLAHNKCIAGTFELMDNNSEVRGTINVTLKWKETYLPPTDSIITAPLFDELPKETPLPVRLLKEHEIKTPNQLSTVPVSRVPQPKPRRKKTVTEKKVSFIDTNLQSLNPIDQTVEHNTSTKVKTKATVLNIQKIMQSTPAENELLKNTETESQHEREDSSQLSEGQLESQSYESSDDETEVTEDLETEDHDGKHTTDGNESTASDSDDSIIAIAKEVKPPSEKICIEIISLSLEEGSEIVKNDTIQRLFVEYRFCSLPAVETPVSLQKPTNGKIIYYNDSNVIHVDKENNQSNRDIIRSAIHDPNLASVKFTVVSDPPEDEQDMECEDVGFAHIGLQEILQSGKDIINRSIEIYDAQTGGQVIGKMTVTVEAAVALQSILLK</sequence>
<dbReference type="GO" id="GO:1905515">
    <property type="term" value="P:non-motile cilium assembly"/>
    <property type="evidence" value="ECO:0007669"/>
    <property type="project" value="TreeGrafter"/>
</dbReference>
<evidence type="ECO:0000256" key="1">
    <source>
        <dbReference type="ARBA" id="ARBA00004138"/>
    </source>
</evidence>
<evidence type="ECO:0000313" key="9">
    <source>
        <dbReference type="EMBL" id="CAH2324722.1"/>
    </source>
</evidence>
<comment type="similarity">
    <text evidence="2">Belongs to the RPGRIP1 family.</text>
</comment>
<keyword evidence="5" id="KW-0966">Cell projection</keyword>